<evidence type="ECO:0000313" key="2">
    <source>
        <dbReference type="EMBL" id="KAF2748306.1"/>
    </source>
</evidence>
<accession>A0A6A6VES4</accession>
<keyword evidence="3" id="KW-1185">Reference proteome</keyword>
<feature type="compositionally biased region" description="Basic and acidic residues" evidence="1">
    <location>
        <begin position="110"/>
        <end position="119"/>
    </location>
</feature>
<gene>
    <name evidence="2" type="ORF">M011DRAFT_457646</name>
</gene>
<reference evidence="2" key="1">
    <citation type="journal article" date="2020" name="Stud. Mycol.">
        <title>101 Dothideomycetes genomes: a test case for predicting lifestyles and emergence of pathogens.</title>
        <authorList>
            <person name="Haridas S."/>
            <person name="Albert R."/>
            <person name="Binder M."/>
            <person name="Bloem J."/>
            <person name="Labutti K."/>
            <person name="Salamov A."/>
            <person name="Andreopoulos B."/>
            <person name="Baker S."/>
            <person name="Barry K."/>
            <person name="Bills G."/>
            <person name="Bluhm B."/>
            <person name="Cannon C."/>
            <person name="Castanera R."/>
            <person name="Culley D."/>
            <person name="Daum C."/>
            <person name="Ezra D."/>
            <person name="Gonzalez J."/>
            <person name="Henrissat B."/>
            <person name="Kuo A."/>
            <person name="Liang C."/>
            <person name="Lipzen A."/>
            <person name="Lutzoni F."/>
            <person name="Magnuson J."/>
            <person name="Mondo S."/>
            <person name="Nolan M."/>
            <person name="Ohm R."/>
            <person name="Pangilinan J."/>
            <person name="Park H.-J."/>
            <person name="Ramirez L."/>
            <person name="Alfaro M."/>
            <person name="Sun H."/>
            <person name="Tritt A."/>
            <person name="Yoshinaga Y."/>
            <person name="Zwiers L.-H."/>
            <person name="Turgeon B."/>
            <person name="Goodwin S."/>
            <person name="Spatafora J."/>
            <person name="Crous P."/>
            <person name="Grigoriev I."/>
        </authorList>
    </citation>
    <scope>NUCLEOTIDE SEQUENCE</scope>
    <source>
        <strain evidence="2">CBS 119925</strain>
    </source>
</reference>
<dbReference type="Proteomes" id="UP000799440">
    <property type="component" value="Unassembled WGS sequence"/>
</dbReference>
<evidence type="ECO:0000256" key="1">
    <source>
        <dbReference type="SAM" id="MobiDB-lite"/>
    </source>
</evidence>
<sequence>MWRADQDIWVEGERLIEKRSVVCWDRGICGMSIAGCRGTYYSKAHQPTLRIPLGSRNRFMQVYLPFIVPGMHKSTVAPTCAAAFASSRTNPAQPCAISRSSWQNPTTKAASDHQPRREANPRTWILEPAYGSISSVLVNERLGAPWRLPSRTEAICHGGLSILGLGTRSLFKVGKGGVWGHSRNQHLRALDKNLKNPASSSDFSTSISAAPTNEAKSQPWVRSVRTVSYCC</sequence>
<feature type="compositionally biased region" description="Polar residues" evidence="1">
    <location>
        <begin position="95"/>
        <end position="109"/>
    </location>
</feature>
<name>A0A6A6VES4_9PLEO</name>
<dbReference type="AlphaFoldDB" id="A0A6A6VES4"/>
<proteinExistence type="predicted"/>
<evidence type="ECO:0000313" key="3">
    <source>
        <dbReference type="Proteomes" id="UP000799440"/>
    </source>
</evidence>
<protein>
    <submittedName>
        <fullName evidence="2">Uncharacterized protein</fullName>
    </submittedName>
</protein>
<feature type="region of interest" description="Disordered" evidence="1">
    <location>
        <begin position="95"/>
        <end position="119"/>
    </location>
</feature>
<dbReference type="EMBL" id="MU006569">
    <property type="protein sequence ID" value="KAF2748306.1"/>
    <property type="molecule type" value="Genomic_DNA"/>
</dbReference>
<organism evidence="2 3">
    <name type="scientific">Sporormia fimetaria CBS 119925</name>
    <dbReference type="NCBI Taxonomy" id="1340428"/>
    <lineage>
        <taxon>Eukaryota</taxon>
        <taxon>Fungi</taxon>
        <taxon>Dikarya</taxon>
        <taxon>Ascomycota</taxon>
        <taxon>Pezizomycotina</taxon>
        <taxon>Dothideomycetes</taxon>
        <taxon>Pleosporomycetidae</taxon>
        <taxon>Pleosporales</taxon>
        <taxon>Sporormiaceae</taxon>
        <taxon>Sporormia</taxon>
    </lineage>
</organism>